<dbReference type="OrthoDB" id="9778326at2"/>
<dbReference type="Pfam" id="PF12368">
    <property type="entry name" value="Rhodanese_C"/>
    <property type="match status" value="1"/>
</dbReference>
<evidence type="ECO:0000313" key="6">
    <source>
        <dbReference type="EMBL" id="AFP85565.1"/>
    </source>
</evidence>
<dbReference type="Pfam" id="PF00581">
    <property type="entry name" value="Rhodanese"/>
    <property type="match status" value="1"/>
</dbReference>
<keyword evidence="1 4" id="KW-0819">tRNA processing</keyword>
<dbReference type="Gene3D" id="3.30.70.100">
    <property type="match status" value="1"/>
</dbReference>
<dbReference type="KEGG" id="sehc:A35E_00256"/>
<dbReference type="PATRIC" id="fig|134287.3.peg.247"/>
<dbReference type="PANTHER" id="PTHR43846">
    <property type="entry name" value="UPF0176 PROTEIN YCEA"/>
    <property type="match status" value="1"/>
</dbReference>
<comment type="catalytic activity">
    <reaction evidence="4">
        <text>uridine(34) in tRNA + AH2 + O2 = 5-hydroxyuridine(34) in tRNA + A + H2O</text>
        <dbReference type="Rhea" id="RHEA:64224"/>
        <dbReference type="Rhea" id="RHEA-COMP:11727"/>
        <dbReference type="Rhea" id="RHEA-COMP:13381"/>
        <dbReference type="ChEBI" id="CHEBI:13193"/>
        <dbReference type="ChEBI" id="CHEBI:15377"/>
        <dbReference type="ChEBI" id="CHEBI:15379"/>
        <dbReference type="ChEBI" id="CHEBI:17499"/>
        <dbReference type="ChEBI" id="CHEBI:65315"/>
        <dbReference type="ChEBI" id="CHEBI:136877"/>
    </reaction>
</comment>
<dbReference type="PROSITE" id="PS50206">
    <property type="entry name" value="RHODANESE_3"/>
    <property type="match status" value="1"/>
</dbReference>
<dbReference type="CDD" id="cd01518">
    <property type="entry name" value="RHOD_YceA"/>
    <property type="match status" value="1"/>
</dbReference>
<organism evidence="6 7">
    <name type="scientific">secondary endosymbiont of Heteropsylla cubana</name>
    <dbReference type="NCBI Taxonomy" id="134287"/>
    <lineage>
        <taxon>Bacteria</taxon>
        <taxon>Pseudomonadati</taxon>
        <taxon>Pseudomonadota</taxon>
        <taxon>Gammaproteobacteria</taxon>
        <taxon>Enterobacterales</taxon>
        <taxon>Enterobacteriaceae</taxon>
        <taxon>aphid secondary symbionts</taxon>
    </lineage>
</organism>
<dbReference type="Gene3D" id="3.40.250.10">
    <property type="entry name" value="Rhodanese-like domain"/>
    <property type="match status" value="1"/>
</dbReference>
<keyword evidence="2 4" id="KW-0560">Oxidoreductase</keyword>
<evidence type="ECO:0000256" key="3">
    <source>
        <dbReference type="ARBA" id="ARBA00045625"/>
    </source>
</evidence>
<protein>
    <recommendedName>
        <fullName evidence="4">tRNA uridine(34) hydroxylase</fullName>
        <ecNumber evidence="4">1.14.-.-</ecNumber>
    </recommendedName>
    <alternativeName>
        <fullName evidence="4">tRNA hydroxylation protein O</fullName>
    </alternativeName>
</protein>
<dbReference type="GO" id="GO:0016705">
    <property type="term" value="F:oxidoreductase activity, acting on paired donors, with incorporation or reduction of molecular oxygen"/>
    <property type="evidence" value="ECO:0007669"/>
    <property type="project" value="UniProtKB-UniRule"/>
</dbReference>
<dbReference type="SUPFAM" id="SSF52821">
    <property type="entry name" value="Rhodanese/Cell cycle control phosphatase"/>
    <property type="match status" value="1"/>
</dbReference>
<dbReference type="GO" id="GO:0006400">
    <property type="term" value="P:tRNA modification"/>
    <property type="evidence" value="ECO:0007669"/>
    <property type="project" value="UniProtKB-UniRule"/>
</dbReference>
<sequence>MSLLYNQISNKELRMQMLAENHPRTTVSFYRYFNLSNPKKFRDILYQKFISLNIFGRVYIAHEGINAQISVPKHYFNNMCKTVYEAHPDLDKIRMNVALDDNGKSFWVLRMKVRSRIVADGINNFTFNPKKVGVYLDAEEVNTMSDDPNTLFVDIRNHYEYEVGHFFQAIEIPSDTFRQQLPTAVQMLRNHKDKKIVIYCTGGIRCEKASSWMLYNGFKYIYQIDGGIINYIHSIRKKKLPTKFIGKIFVFDERLGERITSDVIAHCYQCNTPYDSHTNCRNQFCNRLFIQCLSCLKEYLGCCSINCQKKFTLSEKSRHVSK</sequence>
<dbReference type="RefSeq" id="WP_014888862.1">
    <property type="nucleotide sequence ID" value="NC_018420.1"/>
</dbReference>
<evidence type="ECO:0000256" key="2">
    <source>
        <dbReference type="ARBA" id="ARBA00023002"/>
    </source>
</evidence>
<dbReference type="InterPro" id="IPR001763">
    <property type="entry name" value="Rhodanese-like_dom"/>
</dbReference>
<dbReference type="NCBIfam" id="NF001133">
    <property type="entry name" value="PRK00142.1-1"/>
    <property type="match status" value="1"/>
</dbReference>
<evidence type="ECO:0000259" key="5">
    <source>
        <dbReference type="PROSITE" id="PS50206"/>
    </source>
</evidence>
<dbReference type="Proteomes" id="UP000003937">
    <property type="component" value="Chromosome"/>
</dbReference>
<dbReference type="AlphaFoldDB" id="J3TYS0"/>
<accession>J3TYS0</accession>
<evidence type="ECO:0000256" key="4">
    <source>
        <dbReference type="HAMAP-Rule" id="MF_00469"/>
    </source>
</evidence>
<comment type="function">
    <text evidence="3">Catalyzes oxygen-dependent 5-hydroxyuridine (ho5U) modification at position 34 in tRNAs, the first step in 5-carboxymethoxyuridine (cmo5U) biosynthesis. May be part of an alternate pathway, which is able to bypass cmo5U biogenesis in a subset of tRNAs under aerobic conditions.</text>
</comment>
<gene>
    <name evidence="4" type="primary">trhO</name>
    <name evidence="6" type="ORF">A35E_00256</name>
</gene>
<feature type="domain" description="Rhodanese" evidence="5">
    <location>
        <begin position="146"/>
        <end position="240"/>
    </location>
</feature>
<dbReference type="EMBL" id="CP003547">
    <property type="protein sequence ID" value="AFP85565.1"/>
    <property type="molecule type" value="Genomic_DNA"/>
</dbReference>
<dbReference type="EC" id="1.14.-.-" evidence="4"/>
<dbReference type="GO" id="GO:0016740">
    <property type="term" value="F:transferase activity"/>
    <property type="evidence" value="ECO:0007669"/>
    <property type="project" value="UniProtKB-KW"/>
</dbReference>
<name>J3TYS0_9ENTR</name>
<dbReference type="HAMAP" id="MF_00469">
    <property type="entry name" value="TrhO"/>
    <property type="match status" value="1"/>
</dbReference>
<evidence type="ECO:0000313" key="7">
    <source>
        <dbReference type="Proteomes" id="UP000003937"/>
    </source>
</evidence>
<keyword evidence="6" id="KW-0808">Transferase</keyword>
<reference evidence="6 7" key="1">
    <citation type="journal article" date="2012" name="Mol. Biol. Evol.">
        <title>Genome reduction and co-evolution between the primary and secondary bacterial symbionts of psyllids.</title>
        <authorList>
            <person name="Sloan D.B."/>
            <person name="Moran N.A."/>
        </authorList>
    </citation>
    <scope>NUCLEOTIDE SEQUENCE [LARGE SCALE GENOMIC DNA]</scope>
    <source>
        <strain evidence="6">Hcub_S</strain>
    </source>
</reference>
<dbReference type="InterPro" id="IPR040503">
    <property type="entry name" value="TRHO_N"/>
</dbReference>
<dbReference type="HOGENOM" id="CLU_038878_1_1_6"/>
<evidence type="ECO:0000256" key="1">
    <source>
        <dbReference type="ARBA" id="ARBA00022694"/>
    </source>
</evidence>
<dbReference type="Pfam" id="PF17773">
    <property type="entry name" value="UPF0176_N"/>
    <property type="match status" value="1"/>
</dbReference>
<keyword evidence="7" id="KW-1185">Reference proteome</keyword>
<dbReference type="PANTHER" id="PTHR43846:SF1">
    <property type="entry name" value="TRNA URIDINE(34) HYDROXYLASE"/>
    <property type="match status" value="1"/>
</dbReference>
<dbReference type="InterPro" id="IPR036873">
    <property type="entry name" value="Rhodanese-like_dom_sf"/>
</dbReference>
<comment type="similarity">
    <text evidence="4">Belongs to the TrhO family.</text>
</comment>
<proteinExistence type="inferred from homology"/>
<dbReference type="SMART" id="SM00450">
    <property type="entry name" value="RHOD"/>
    <property type="match status" value="1"/>
</dbReference>
<dbReference type="InterPro" id="IPR020936">
    <property type="entry name" value="TrhO"/>
</dbReference>
<dbReference type="InterPro" id="IPR022111">
    <property type="entry name" value="Rhodanese_C"/>
</dbReference>